<organism evidence="2 3">
    <name type="scientific">Rheinheimera lutimaris</name>
    <dbReference type="NCBI Taxonomy" id="2740584"/>
    <lineage>
        <taxon>Bacteria</taxon>
        <taxon>Pseudomonadati</taxon>
        <taxon>Pseudomonadota</taxon>
        <taxon>Gammaproteobacteria</taxon>
        <taxon>Chromatiales</taxon>
        <taxon>Chromatiaceae</taxon>
        <taxon>Rheinheimera</taxon>
    </lineage>
</organism>
<gene>
    <name evidence="2" type="ORF">HRH59_05570</name>
</gene>
<proteinExistence type="predicted"/>
<keyword evidence="3" id="KW-1185">Reference proteome</keyword>
<dbReference type="Proteomes" id="UP000523161">
    <property type="component" value="Unassembled WGS sequence"/>
</dbReference>
<name>A0A7Y5APB4_9GAMM</name>
<comment type="caution">
    <text evidence="2">The sequence shown here is derived from an EMBL/GenBank/DDBJ whole genome shotgun (WGS) entry which is preliminary data.</text>
</comment>
<evidence type="ECO:0000313" key="3">
    <source>
        <dbReference type="Proteomes" id="UP000523161"/>
    </source>
</evidence>
<dbReference type="AlphaFoldDB" id="A0A7Y5APB4"/>
<protein>
    <submittedName>
        <fullName evidence="2">PEP-CTERM sorting domain-containing protein</fullName>
    </submittedName>
</protein>
<dbReference type="InterPro" id="IPR013424">
    <property type="entry name" value="Ice-binding_C"/>
</dbReference>
<accession>A0A7Y5APB4</accession>
<dbReference type="NCBIfam" id="TIGR02595">
    <property type="entry name" value="PEP_CTERM"/>
    <property type="match status" value="1"/>
</dbReference>
<reference evidence="2 3" key="1">
    <citation type="submission" date="2020-06" db="EMBL/GenBank/DDBJ databases">
        <title>Rheinheimera sp. nov., a marine bacterium isolated from coastal.</title>
        <authorList>
            <person name="Yu Q."/>
            <person name="Qi Y."/>
            <person name="Pu J."/>
        </authorList>
    </citation>
    <scope>NUCLEOTIDE SEQUENCE [LARGE SCALE GENOMIC DNA]</scope>
    <source>
        <strain evidence="2 3">YQF-2</strain>
    </source>
</reference>
<feature type="domain" description="Ice-binding protein C-terminal" evidence="1">
    <location>
        <begin position="77"/>
        <end position="100"/>
    </location>
</feature>
<evidence type="ECO:0000313" key="2">
    <source>
        <dbReference type="EMBL" id="NRQ42038.1"/>
    </source>
</evidence>
<evidence type="ECO:0000259" key="1">
    <source>
        <dbReference type="Pfam" id="PF07589"/>
    </source>
</evidence>
<dbReference type="EMBL" id="JABSOD010000004">
    <property type="protein sequence ID" value="NRQ42038.1"/>
    <property type="molecule type" value="Genomic_DNA"/>
</dbReference>
<sequence>MEVNYDWYAGGNAFVDNFFTDGDSGMSFYQLSQLAPPPVINFRMDFNVDFNFVPTCDDADCETLSRETDINATGIFAVPEPASIAILGLGLLGLGATARRRKAA</sequence>
<dbReference type="Pfam" id="PF07589">
    <property type="entry name" value="PEP-CTERM"/>
    <property type="match status" value="1"/>
</dbReference>